<dbReference type="Proteomes" id="UP000294824">
    <property type="component" value="Unassembled WGS sequence"/>
</dbReference>
<accession>A0A090V895</accession>
<reference evidence="2 4" key="1">
    <citation type="journal article" date="2014" name="Genome Announc.">
        <title>Draft Genome Sequences of Marine Flavobacterium Algibacter lectus Strains SS8 and NR4.</title>
        <authorList>
            <person name="Takatani N."/>
            <person name="Nakanishi M."/>
            <person name="Meirelles P."/>
            <person name="Mino S."/>
            <person name="Suda W."/>
            <person name="Oshima K."/>
            <person name="Hattori M."/>
            <person name="Ohkuma M."/>
            <person name="Hosokawa M."/>
            <person name="Miyashita K."/>
            <person name="Thompson F.L."/>
            <person name="Niwa A."/>
            <person name="Sawabe T."/>
            <person name="Sawabe T."/>
        </authorList>
    </citation>
    <scope>NUCLEOTIDE SEQUENCE [LARGE SCALE GENOMIC DNA]</scope>
    <source>
        <strain evidence="2 4">JCM 19300</strain>
    </source>
</reference>
<dbReference type="PROSITE" id="PS51257">
    <property type="entry name" value="PROKAR_LIPOPROTEIN"/>
    <property type="match status" value="1"/>
</dbReference>
<evidence type="ECO:0000313" key="2">
    <source>
        <dbReference type="EMBL" id="GAL61095.1"/>
    </source>
</evidence>
<accession>A0A4R8MEV2</accession>
<comment type="caution">
    <text evidence="2">The sequence shown here is derived from an EMBL/GenBank/DDBJ whole genome shotgun (WGS) entry which is preliminary data.</text>
</comment>
<evidence type="ECO:0000313" key="3">
    <source>
        <dbReference type="EMBL" id="TDY64430.1"/>
    </source>
</evidence>
<dbReference type="AlphaFoldDB" id="A0A090V895"/>
<feature type="signal peptide" evidence="1">
    <location>
        <begin position="1"/>
        <end position="21"/>
    </location>
</feature>
<organism evidence="2 4">
    <name type="scientific">Algibacter lectus</name>
    <dbReference type="NCBI Taxonomy" id="221126"/>
    <lineage>
        <taxon>Bacteria</taxon>
        <taxon>Pseudomonadati</taxon>
        <taxon>Bacteroidota</taxon>
        <taxon>Flavobacteriia</taxon>
        <taxon>Flavobacteriales</taxon>
        <taxon>Flavobacteriaceae</taxon>
        <taxon>Algibacter</taxon>
    </lineage>
</organism>
<dbReference type="RefSeq" id="WP_042502794.1">
    <property type="nucleotide sequence ID" value="NZ_BBNQ01000002.1"/>
</dbReference>
<evidence type="ECO:0000313" key="5">
    <source>
        <dbReference type="Proteomes" id="UP000294824"/>
    </source>
</evidence>
<feature type="chain" id="PRO_5044540279" evidence="1">
    <location>
        <begin position="22"/>
        <end position="178"/>
    </location>
</feature>
<dbReference type="OrthoDB" id="672279at2"/>
<dbReference type="EMBL" id="BBNQ01000002">
    <property type="protein sequence ID" value="GAL61095.1"/>
    <property type="molecule type" value="Genomic_DNA"/>
</dbReference>
<protein>
    <submittedName>
        <fullName evidence="2">Uncharacterized protein</fullName>
    </submittedName>
</protein>
<proteinExistence type="predicted"/>
<evidence type="ECO:0000256" key="1">
    <source>
        <dbReference type="SAM" id="SignalP"/>
    </source>
</evidence>
<dbReference type="Proteomes" id="UP000029644">
    <property type="component" value="Unassembled WGS sequence"/>
</dbReference>
<dbReference type="EMBL" id="SORL01000007">
    <property type="protein sequence ID" value="TDY64430.1"/>
    <property type="molecule type" value="Genomic_DNA"/>
</dbReference>
<name>A0A090V895_9FLAO</name>
<keyword evidence="5" id="KW-1185">Reference proteome</keyword>
<keyword evidence="1" id="KW-0732">Signal</keyword>
<gene>
    <name evidence="3" type="ORF">DFQ06_1339</name>
    <name evidence="2" type="ORF">JCM19300_4041</name>
</gene>
<reference evidence="3 5" key="2">
    <citation type="submission" date="2019-03" db="EMBL/GenBank/DDBJ databases">
        <title>Genomic Encyclopedia of Type Strains, Phase III (KMG-III): the genomes of soil and plant-associated and newly described type strains.</title>
        <authorList>
            <person name="Whitman W."/>
        </authorList>
    </citation>
    <scope>NUCLEOTIDE SEQUENCE [LARGE SCALE GENOMIC DNA]</scope>
    <source>
        <strain evidence="3 5">CECT 8301</strain>
    </source>
</reference>
<sequence>MKTIKLIVSAFLLTLIVGCDALDELTKFEINYTESVVIQSTTVVDVPFFMETPEVTTNSESTFENNNTKKDLIESINLTDMELKLISPEEGNFNFLNSINIYISAEDEEEMLIAWMEEVPENAEKSIMLETTSEDLKVYIKSDAYTLRVEAVTDELISEDHNIDVNSTFYVDAKIFGL</sequence>
<evidence type="ECO:0000313" key="4">
    <source>
        <dbReference type="Proteomes" id="UP000029644"/>
    </source>
</evidence>